<evidence type="ECO:0000256" key="6">
    <source>
        <dbReference type="ARBA" id="ARBA00023136"/>
    </source>
</evidence>
<feature type="transmembrane region" description="Helical" evidence="7">
    <location>
        <begin position="129"/>
        <end position="147"/>
    </location>
</feature>
<feature type="domain" description="Phosphatidic acid phosphatase type 2/haloperoxidase" evidence="8">
    <location>
        <begin position="57"/>
        <end position="168"/>
    </location>
</feature>
<proteinExistence type="predicted"/>
<keyword evidence="4" id="KW-0378">Hydrolase</keyword>
<evidence type="ECO:0000256" key="7">
    <source>
        <dbReference type="SAM" id="Phobius"/>
    </source>
</evidence>
<reference evidence="9 10" key="1">
    <citation type="journal article" date="2021" name="ISME Commun">
        <title>Automated analysis of genomic sequences facilitates high-throughput and comprehensive description of bacteria.</title>
        <authorList>
            <person name="Hitch T.C.A."/>
        </authorList>
    </citation>
    <scope>NUCLEOTIDE SEQUENCE [LARGE SCALE GENOMIC DNA]</scope>
    <source>
        <strain evidence="9 10">Sanger_04</strain>
    </source>
</reference>
<evidence type="ECO:0000256" key="2">
    <source>
        <dbReference type="ARBA" id="ARBA00022475"/>
    </source>
</evidence>
<dbReference type="Gene3D" id="1.20.144.10">
    <property type="entry name" value="Phosphatidic acid phosphatase type 2/haloperoxidase"/>
    <property type="match status" value="1"/>
</dbReference>
<dbReference type="Pfam" id="PF01569">
    <property type="entry name" value="PAP2"/>
    <property type="match status" value="1"/>
</dbReference>
<evidence type="ECO:0000256" key="3">
    <source>
        <dbReference type="ARBA" id="ARBA00022692"/>
    </source>
</evidence>
<evidence type="ECO:0000256" key="4">
    <source>
        <dbReference type="ARBA" id="ARBA00022801"/>
    </source>
</evidence>
<dbReference type="InterPro" id="IPR036938">
    <property type="entry name" value="PAP2/HPO_sf"/>
</dbReference>
<dbReference type="RefSeq" id="WP_158363821.1">
    <property type="nucleotide sequence ID" value="NZ_JAOQKC010000013.1"/>
</dbReference>
<protein>
    <submittedName>
        <fullName evidence="9">Phosphatase PAP2 family protein</fullName>
    </submittedName>
</protein>
<keyword evidence="6 7" id="KW-0472">Membrane</keyword>
<dbReference type="Proteomes" id="UP001652461">
    <property type="component" value="Unassembled WGS sequence"/>
</dbReference>
<evidence type="ECO:0000256" key="1">
    <source>
        <dbReference type="ARBA" id="ARBA00004651"/>
    </source>
</evidence>
<dbReference type="PANTHER" id="PTHR14969:SF62">
    <property type="entry name" value="DECAPRENYLPHOSPHORYL-5-PHOSPHORIBOSE PHOSPHATASE RV3807C-RELATED"/>
    <property type="match status" value="1"/>
</dbReference>
<dbReference type="EMBL" id="JAOQKC010000013">
    <property type="protein sequence ID" value="MCU6697396.1"/>
    <property type="molecule type" value="Genomic_DNA"/>
</dbReference>
<keyword evidence="3 7" id="KW-0812">Transmembrane</keyword>
<accession>A0ABT2RYJ4</accession>
<evidence type="ECO:0000259" key="8">
    <source>
        <dbReference type="SMART" id="SM00014"/>
    </source>
</evidence>
<dbReference type="InterPro" id="IPR000326">
    <property type="entry name" value="PAP2/HPO"/>
</dbReference>
<gene>
    <name evidence="9" type="ORF">OCV63_10865</name>
</gene>
<evidence type="ECO:0000313" key="10">
    <source>
        <dbReference type="Proteomes" id="UP001652461"/>
    </source>
</evidence>
<name>A0ABT2RYJ4_9FIRM</name>
<keyword evidence="5 7" id="KW-1133">Transmembrane helix</keyword>
<sequence>MESFFEWEYRLLMFLQNSIRGPVQNKIMWCITSLENAGFLSIAACLALLLQPRYRRVGQAATVSMILEFMLVNLVLKNWIARVRPYHLLEDLILLAREPMDYSFPSGHTGAAFAVASVMFIGMPKQIGIPALLVATLIGFSRIYLGVHFPTDVLGGVIVGCLTGFVAWKLTGLKFR</sequence>
<comment type="subcellular location">
    <subcellularLocation>
        <location evidence="1">Cell membrane</location>
        <topology evidence="1">Multi-pass membrane protein</topology>
    </subcellularLocation>
</comment>
<keyword evidence="10" id="KW-1185">Reference proteome</keyword>
<comment type="caution">
    <text evidence="9">The sequence shown here is derived from an EMBL/GenBank/DDBJ whole genome shotgun (WGS) entry which is preliminary data.</text>
</comment>
<dbReference type="SMART" id="SM00014">
    <property type="entry name" value="acidPPc"/>
    <property type="match status" value="1"/>
</dbReference>
<evidence type="ECO:0000313" key="9">
    <source>
        <dbReference type="EMBL" id="MCU6697396.1"/>
    </source>
</evidence>
<feature type="transmembrane region" description="Helical" evidence="7">
    <location>
        <begin position="153"/>
        <end position="171"/>
    </location>
</feature>
<keyword evidence="2" id="KW-1003">Cell membrane</keyword>
<dbReference type="PANTHER" id="PTHR14969">
    <property type="entry name" value="SPHINGOSINE-1-PHOSPHATE PHOSPHOHYDROLASE"/>
    <property type="match status" value="1"/>
</dbReference>
<feature type="transmembrane region" description="Helical" evidence="7">
    <location>
        <begin position="26"/>
        <end position="50"/>
    </location>
</feature>
<evidence type="ECO:0000256" key="5">
    <source>
        <dbReference type="ARBA" id="ARBA00022989"/>
    </source>
</evidence>
<dbReference type="SUPFAM" id="SSF48317">
    <property type="entry name" value="Acid phosphatase/Vanadium-dependent haloperoxidase"/>
    <property type="match status" value="1"/>
</dbReference>
<organism evidence="9 10">
    <name type="scientific">Laedolimicola ammoniilytica</name>
    <dbReference type="NCBI Taxonomy" id="2981771"/>
    <lineage>
        <taxon>Bacteria</taxon>
        <taxon>Bacillati</taxon>
        <taxon>Bacillota</taxon>
        <taxon>Clostridia</taxon>
        <taxon>Lachnospirales</taxon>
        <taxon>Lachnospiraceae</taxon>
        <taxon>Laedolimicola</taxon>
    </lineage>
</organism>